<proteinExistence type="predicted"/>
<dbReference type="Pfam" id="PF01381">
    <property type="entry name" value="HTH_3"/>
    <property type="match status" value="1"/>
</dbReference>
<evidence type="ECO:0000259" key="2">
    <source>
        <dbReference type="PROSITE" id="PS50943"/>
    </source>
</evidence>
<dbReference type="AlphaFoldDB" id="A0A644YYM8"/>
<comment type="caution">
    <text evidence="3">The sequence shown here is derived from an EMBL/GenBank/DDBJ whole genome shotgun (WGS) entry which is preliminary data.</text>
</comment>
<dbReference type="InterPro" id="IPR010982">
    <property type="entry name" value="Lambda_DNA-bd_dom_sf"/>
</dbReference>
<dbReference type="InterPro" id="IPR001387">
    <property type="entry name" value="Cro/C1-type_HTH"/>
</dbReference>
<dbReference type="SUPFAM" id="SSF47413">
    <property type="entry name" value="lambda repressor-like DNA-binding domains"/>
    <property type="match status" value="1"/>
</dbReference>
<feature type="domain" description="HTH cro/C1-type" evidence="2">
    <location>
        <begin position="11"/>
        <end position="65"/>
    </location>
</feature>
<gene>
    <name evidence="3" type="ORF">SDC9_80053</name>
</gene>
<dbReference type="PANTHER" id="PTHR46558">
    <property type="entry name" value="TRACRIPTIONAL REGULATORY PROTEIN-RELATED-RELATED"/>
    <property type="match status" value="1"/>
</dbReference>
<organism evidence="3">
    <name type="scientific">bioreactor metagenome</name>
    <dbReference type="NCBI Taxonomy" id="1076179"/>
    <lineage>
        <taxon>unclassified sequences</taxon>
        <taxon>metagenomes</taxon>
        <taxon>ecological metagenomes</taxon>
    </lineage>
</organism>
<dbReference type="PANTHER" id="PTHR46558:SF4">
    <property type="entry name" value="DNA-BIDING PHAGE PROTEIN"/>
    <property type="match status" value="1"/>
</dbReference>
<dbReference type="EMBL" id="VSSQ01006672">
    <property type="protein sequence ID" value="MPM33477.1"/>
    <property type="molecule type" value="Genomic_DNA"/>
</dbReference>
<accession>A0A644YYM8</accession>
<dbReference type="CDD" id="cd00093">
    <property type="entry name" value="HTH_XRE"/>
    <property type="match status" value="1"/>
</dbReference>
<dbReference type="SMART" id="SM00530">
    <property type="entry name" value="HTH_XRE"/>
    <property type="match status" value="1"/>
</dbReference>
<evidence type="ECO:0000256" key="1">
    <source>
        <dbReference type="ARBA" id="ARBA00023125"/>
    </source>
</evidence>
<sequence>MHYLDQFSTAVRTARQEKDLSQRALAGKLNMSHRTILDLENGKSSPRAETAFILASELDISIDAILFDEGSVAVSPAVLEFFSGKTQEESSRYIALCRQAESLRK</sequence>
<keyword evidence="1" id="KW-0238">DNA-binding</keyword>
<name>A0A644YYM8_9ZZZZ</name>
<dbReference type="GO" id="GO:0003677">
    <property type="term" value="F:DNA binding"/>
    <property type="evidence" value="ECO:0007669"/>
    <property type="project" value="UniProtKB-KW"/>
</dbReference>
<evidence type="ECO:0000313" key="3">
    <source>
        <dbReference type="EMBL" id="MPM33477.1"/>
    </source>
</evidence>
<dbReference type="PROSITE" id="PS50943">
    <property type="entry name" value="HTH_CROC1"/>
    <property type="match status" value="1"/>
</dbReference>
<protein>
    <recommendedName>
        <fullName evidence="2">HTH cro/C1-type domain-containing protein</fullName>
    </recommendedName>
</protein>
<dbReference type="Gene3D" id="1.10.260.40">
    <property type="entry name" value="lambda repressor-like DNA-binding domains"/>
    <property type="match status" value="1"/>
</dbReference>
<reference evidence="3" key="1">
    <citation type="submission" date="2019-08" db="EMBL/GenBank/DDBJ databases">
        <authorList>
            <person name="Kucharzyk K."/>
            <person name="Murdoch R.W."/>
            <person name="Higgins S."/>
            <person name="Loffler F."/>
        </authorList>
    </citation>
    <scope>NUCLEOTIDE SEQUENCE</scope>
</reference>